<evidence type="ECO:0000313" key="1">
    <source>
        <dbReference type="EMBL" id="SIN99510.1"/>
    </source>
</evidence>
<dbReference type="STRING" id="1217970.SAMN05444002_2009"/>
<dbReference type="PANTHER" id="PTHR38009:SF1">
    <property type="entry name" value="CONSERVED HYPOTHETICAL PHAGE TAIL PROTEIN"/>
    <property type="match status" value="1"/>
</dbReference>
<accession>A0A1N6FWD3</accession>
<dbReference type="GO" id="GO:0005198">
    <property type="term" value="F:structural molecule activity"/>
    <property type="evidence" value="ECO:0007669"/>
    <property type="project" value="InterPro"/>
</dbReference>
<protein>
    <submittedName>
        <fullName evidence="1">Conserved hypothetical phage tail region protein</fullName>
    </submittedName>
</protein>
<evidence type="ECO:0000313" key="2">
    <source>
        <dbReference type="Proteomes" id="UP000184932"/>
    </source>
</evidence>
<gene>
    <name evidence="1" type="ORF">SAMN05444002_2009</name>
</gene>
<dbReference type="RefSeq" id="WP_074256083.1">
    <property type="nucleotide sequence ID" value="NZ_FSRL01000001.1"/>
</dbReference>
<dbReference type="InterPro" id="IPR010667">
    <property type="entry name" value="Phage_T4_Gp19"/>
</dbReference>
<dbReference type="EMBL" id="FSRL01000001">
    <property type="protein sequence ID" value="SIN99510.1"/>
    <property type="molecule type" value="Genomic_DNA"/>
</dbReference>
<proteinExistence type="predicted"/>
<sequence>MTEALTMPFRLEAAGLAVGGFAEVSGLEAPPETLSHRSGSGLRHMPGGLRLRPLTLSRGVIGAPGFIDWIEACLRGEVSPRALDLLLFGTDRDEAARWRLGGAWVSGWQAGVRQAEALPVERMTLGIDKVERVRP</sequence>
<organism evidence="1 2">
    <name type="scientific">Vannielia litorea</name>
    <dbReference type="NCBI Taxonomy" id="1217970"/>
    <lineage>
        <taxon>Bacteria</taxon>
        <taxon>Pseudomonadati</taxon>
        <taxon>Pseudomonadota</taxon>
        <taxon>Alphaproteobacteria</taxon>
        <taxon>Rhodobacterales</taxon>
        <taxon>Paracoccaceae</taxon>
        <taxon>Vannielia</taxon>
    </lineage>
</organism>
<keyword evidence="2" id="KW-1185">Reference proteome</keyword>
<dbReference type="PANTHER" id="PTHR38009">
    <property type="entry name" value="CONSERVED HYPOTHETICAL PHAGE TAIL PROTEIN"/>
    <property type="match status" value="1"/>
</dbReference>
<name>A0A1N6FWD3_9RHOB</name>
<dbReference type="InterPro" id="IPR011747">
    <property type="entry name" value="CHP02241"/>
</dbReference>
<reference evidence="2" key="1">
    <citation type="submission" date="2016-11" db="EMBL/GenBank/DDBJ databases">
        <authorList>
            <person name="Varghese N."/>
            <person name="Submissions S."/>
        </authorList>
    </citation>
    <scope>NUCLEOTIDE SEQUENCE [LARGE SCALE GENOMIC DNA]</scope>
    <source>
        <strain evidence="2">DSM 29440</strain>
    </source>
</reference>
<dbReference type="Pfam" id="PF06841">
    <property type="entry name" value="Phage_T4_gp19"/>
    <property type="match status" value="1"/>
</dbReference>
<dbReference type="AlphaFoldDB" id="A0A1N6FWD3"/>
<dbReference type="Proteomes" id="UP000184932">
    <property type="component" value="Unassembled WGS sequence"/>
</dbReference>